<dbReference type="EMBL" id="VBTH01000017">
    <property type="protein sequence ID" value="TLQ03613.1"/>
    <property type="molecule type" value="Genomic_DNA"/>
</dbReference>
<evidence type="ECO:0008006" key="3">
    <source>
        <dbReference type="Google" id="ProtNLM"/>
    </source>
</evidence>
<dbReference type="OrthoDB" id="2188924at2"/>
<dbReference type="Proteomes" id="UP000305541">
    <property type="component" value="Unassembled WGS sequence"/>
</dbReference>
<gene>
    <name evidence="1" type="ORF">FEZ51_08390</name>
</gene>
<proteinExistence type="predicted"/>
<dbReference type="AlphaFoldDB" id="A0A5R9BTQ6"/>
<comment type="caution">
    <text evidence="1">The sequence shown here is derived from an EMBL/GenBank/DDBJ whole genome shotgun (WGS) entry which is preliminary data.</text>
</comment>
<evidence type="ECO:0000313" key="1">
    <source>
        <dbReference type="EMBL" id="TLQ03613.1"/>
    </source>
</evidence>
<dbReference type="RefSeq" id="WP_138474720.1">
    <property type="nucleotide sequence ID" value="NZ_VBTH01000017.1"/>
</dbReference>
<protein>
    <recommendedName>
        <fullName evidence="3">XRE family transcriptional regulator</fullName>
    </recommendedName>
</protein>
<accession>A0A5R9BTQ6</accession>
<organism evidence="1 2">
    <name type="scientific">Pediococcus stilesii</name>
    <dbReference type="NCBI Taxonomy" id="331679"/>
    <lineage>
        <taxon>Bacteria</taxon>
        <taxon>Bacillati</taxon>
        <taxon>Bacillota</taxon>
        <taxon>Bacilli</taxon>
        <taxon>Lactobacillales</taxon>
        <taxon>Lactobacillaceae</taxon>
        <taxon>Pediococcus</taxon>
    </lineage>
</organism>
<sequence>MIGTEPGREAVKKYMKDNHITYRMAGVLFGPSASWIQQVLSGKAKGPEATKLIISMINEFGI</sequence>
<evidence type="ECO:0000313" key="2">
    <source>
        <dbReference type="Proteomes" id="UP000305541"/>
    </source>
</evidence>
<name>A0A5R9BTQ6_9LACO</name>
<reference evidence="1 2" key="1">
    <citation type="submission" date="2019-05" db="EMBL/GenBank/DDBJ databases">
        <title>The metagenome of a microbial culture collection derived from dairy environment covers the genomic content of the human microbiome.</title>
        <authorList>
            <person name="Roder T."/>
            <person name="Wuthrich D."/>
            <person name="Sattari Z."/>
            <person name="Von Ah U."/>
            <person name="Bar C."/>
            <person name="Ronchi F."/>
            <person name="Macpherson A.J."/>
            <person name="Ganal-Vonarburg S.C."/>
            <person name="Bruggmann R."/>
            <person name="Vergeres G."/>
        </authorList>
    </citation>
    <scope>NUCLEOTIDE SEQUENCE [LARGE SCALE GENOMIC DNA]</scope>
    <source>
        <strain evidence="1 2">FAM 18815</strain>
    </source>
</reference>